<dbReference type="RefSeq" id="WP_327599180.1">
    <property type="nucleotide sequence ID" value="NZ_JAYXHS010000002.1"/>
</dbReference>
<dbReference type="PANTHER" id="PTHR43537:SF5">
    <property type="entry name" value="UXU OPERON TRANSCRIPTIONAL REGULATOR"/>
    <property type="match status" value="1"/>
</dbReference>
<dbReference type="Pfam" id="PF07729">
    <property type="entry name" value="FCD"/>
    <property type="match status" value="1"/>
</dbReference>
<dbReference type="SMART" id="SM00345">
    <property type="entry name" value="HTH_GNTR"/>
    <property type="match status" value="1"/>
</dbReference>
<dbReference type="SUPFAM" id="SSF48008">
    <property type="entry name" value="GntR ligand-binding domain-like"/>
    <property type="match status" value="1"/>
</dbReference>
<dbReference type="SMART" id="SM00895">
    <property type="entry name" value="FCD"/>
    <property type="match status" value="1"/>
</dbReference>
<evidence type="ECO:0000259" key="4">
    <source>
        <dbReference type="PROSITE" id="PS50949"/>
    </source>
</evidence>
<dbReference type="InterPro" id="IPR036390">
    <property type="entry name" value="WH_DNA-bd_sf"/>
</dbReference>
<reference evidence="5 6" key="1">
    <citation type="submission" date="2024-01" db="EMBL/GenBank/DDBJ databases">
        <title>Uliginosibacterium soil sp. nov.</title>
        <authorList>
            <person name="Lv Y."/>
        </authorList>
    </citation>
    <scope>NUCLEOTIDE SEQUENCE [LARGE SCALE GENOMIC DNA]</scope>
    <source>
        <strain evidence="5 6">H3</strain>
    </source>
</reference>
<evidence type="ECO:0000256" key="2">
    <source>
        <dbReference type="ARBA" id="ARBA00023125"/>
    </source>
</evidence>
<dbReference type="InterPro" id="IPR008920">
    <property type="entry name" value="TF_FadR/GntR_C"/>
</dbReference>
<dbReference type="PANTHER" id="PTHR43537">
    <property type="entry name" value="TRANSCRIPTIONAL REGULATOR, GNTR FAMILY"/>
    <property type="match status" value="1"/>
</dbReference>
<dbReference type="Proteomes" id="UP001331561">
    <property type="component" value="Unassembled WGS sequence"/>
</dbReference>
<organism evidence="5 6">
    <name type="scientific">Uliginosibacterium silvisoli</name>
    <dbReference type="NCBI Taxonomy" id="3114758"/>
    <lineage>
        <taxon>Bacteria</taxon>
        <taxon>Pseudomonadati</taxon>
        <taxon>Pseudomonadota</taxon>
        <taxon>Betaproteobacteria</taxon>
        <taxon>Rhodocyclales</taxon>
        <taxon>Zoogloeaceae</taxon>
        <taxon>Uliginosibacterium</taxon>
    </lineage>
</organism>
<dbReference type="EMBL" id="JAYXHS010000002">
    <property type="protein sequence ID" value="MEC5386206.1"/>
    <property type="molecule type" value="Genomic_DNA"/>
</dbReference>
<comment type="caution">
    <text evidence="5">The sequence shown here is derived from an EMBL/GenBank/DDBJ whole genome shotgun (WGS) entry which is preliminary data.</text>
</comment>
<protein>
    <submittedName>
        <fullName evidence="5">FadR/GntR family transcriptional regulator</fullName>
    </submittedName>
</protein>
<dbReference type="Gene3D" id="1.20.120.530">
    <property type="entry name" value="GntR ligand-binding domain-like"/>
    <property type="match status" value="1"/>
</dbReference>
<dbReference type="InterPro" id="IPR036388">
    <property type="entry name" value="WH-like_DNA-bd_sf"/>
</dbReference>
<dbReference type="InterPro" id="IPR011711">
    <property type="entry name" value="GntR_C"/>
</dbReference>
<evidence type="ECO:0000313" key="6">
    <source>
        <dbReference type="Proteomes" id="UP001331561"/>
    </source>
</evidence>
<dbReference type="SUPFAM" id="SSF46785">
    <property type="entry name" value="Winged helix' DNA-binding domain"/>
    <property type="match status" value="1"/>
</dbReference>
<accession>A0ABU6K3E1</accession>
<evidence type="ECO:0000256" key="3">
    <source>
        <dbReference type="ARBA" id="ARBA00023163"/>
    </source>
</evidence>
<evidence type="ECO:0000256" key="1">
    <source>
        <dbReference type="ARBA" id="ARBA00023015"/>
    </source>
</evidence>
<keyword evidence="6" id="KW-1185">Reference proteome</keyword>
<dbReference type="CDD" id="cd07377">
    <property type="entry name" value="WHTH_GntR"/>
    <property type="match status" value="1"/>
</dbReference>
<dbReference type="PRINTS" id="PR00035">
    <property type="entry name" value="HTHGNTR"/>
</dbReference>
<sequence>MDAPGILKSRRNPHDSLASLVARELIQRIDRGELRPGDRLPSERELMQTYGVSRTVVREATSSLRSAGRIATQQGRGAFVMASVGPVARPFSVLPAQSAASKDSQLAVLEVRIGLETEAAAQAARRRTPEALEAIKQAWQSLSIALDGGSSGVRRKDREFHLAIARATNNVYFADLLSSLTALPGDKPARVYVDLAARKLHLQQVRIEHEQIVRAIERRDPDAARAAMRIHLANSQERTAGVFDAAACRPDGDE</sequence>
<name>A0ABU6K3E1_9RHOO</name>
<keyword evidence="3" id="KW-0804">Transcription</keyword>
<dbReference type="PROSITE" id="PS50949">
    <property type="entry name" value="HTH_GNTR"/>
    <property type="match status" value="1"/>
</dbReference>
<gene>
    <name evidence="5" type="ORF">VVD49_10745</name>
</gene>
<dbReference type="Pfam" id="PF00392">
    <property type="entry name" value="GntR"/>
    <property type="match status" value="1"/>
</dbReference>
<proteinExistence type="predicted"/>
<dbReference type="InterPro" id="IPR000524">
    <property type="entry name" value="Tscrpt_reg_HTH_GntR"/>
</dbReference>
<evidence type="ECO:0000313" key="5">
    <source>
        <dbReference type="EMBL" id="MEC5386206.1"/>
    </source>
</evidence>
<dbReference type="Gene3D" id="1.10.10.10">
    <property type="entry name" value="Winged helix-like DNA-binding domain superfamily/Winged helix DNA-binding domain"/>
    <property type="match status" value="1"/>
</dbReference>
<keyword evidence="2" id="KW-0238">DNA-binding</keyword>
<keyword evidence="1" id="KW-0805">Transcription regulation</keyword>
<feature type="domain" description="HTH gntR-type" evidence="4">
    <location>
        <begin position="15"/>
        <end position="83"/>
    </location>
</feature>